<dbReference type="Gene3D" id="1.10.357.10">
    <property type="entry name" value="Tetracycline Repressor, domain 2"/>
    <property type="match status" value="1"/>
</dbReference>
<dbReference type="InterPro" id="IPR009057">
    <property type="entry name" value="Homeodomain-like_sf"/>
</dbReference>
<organism evidence="6 7">
    <name type="scientific">Paenibacillus aurantius</name>
    <dbReference type="NCBI Taxonomy" id="2918900"/>
    <lineage>
        <taxon>Bacteria</taxon>
        <taxon>Bacillati</taxon>
        <taxon>Bacillota</taxon>
        <taxon>Bacilli</taxon>
        <taxon>Bacillales</taxon>
        <taxon>Paenibacillaceae</taxon>
        <taxon>Paenibacillus</taxon>
    </lineage>
</organism>
<evidence type="ECO:0000313" key="6">
    <source>
        <dbReference type="EMBL" id="WNQ09022.1"/>
    </source>
</evidence>
<dbReference type="SUPFAM" id="SSF46689">
    <property type="entry name" value="Homeodomain-like"/>
    <property type="match status" value="1"/>
</dbReference>
<dbReference type="GO" id="GO:0000976">
    <property type="term" value="F:transcription cis-regulatory region binding"/>
    <property type="evidence" value="ECO:0007669"/>
    <property type="project" value="TreeGrafter"/>
</dbReference>
<dbReference type="KEGG" id="paun:MJA45_15345"/>
<reference evidence="6 7" key="1">
    <citation type="submission" date="2022-02" db="EMBL/GenBank/DDBJ databases">
        <title>Paenibacillus sp. MBLB1776 Whole Genome Shotgun Sequencing.</title>
        <authorList>
            <person name="Hwang C.Y."/>
            <person name="Cho E.-S."/>
            <person name="Seo M.-J."/>
        </authorList>
    </citation>
    <scope>NUCLEOTIDE SEQUENCE [LARGE SCALE GENOMIC DNA]</scope>
    <source>
        <strain evidence="6 7">MBLB1776</strain>
    </source>
</reference>
<dbReference type="GO" id="GO:0003700">
    <property type="term" value="F:DNA-binding transcription factor activity"/>
    <property type="evidence" value="ECO:0007669"/>
    <property type="project" value="TreeGrafter"/>
</dbReference>
<dbReference type="AlphaFoldDB" id="A0AA96L8L5"/>
<dbReference type="PRINTS" id="PR00455">
    <property type="entry name" value="HTHTETR"/>
</dbReference>
<dbReference type="PANTHER" id="PTHR30055:SF234">
    <property type="entry name" value="HTH-TYPE TRANSCRIPTIONAL REGULATOR BETI"/>
    <property type="match status" value="1"/>
</dbReference>
<evidence type="ECO:0000256" key="1">
    <source>
        <dbReference type="ARBA" id="ARBA00023015"/>
    </source>
</evidence>
<dbReference type="RefSeq" id="WP_315602789.1">
    <property type="nucleotide sequence ID" value="NZ_CP130318.1"/>
</dbReference>
<dbReference type="PROSITE" id="PS50977">
    <property type="entry name" value="HTH_TETR_2"/>
    <property type="match status" value="1"/>
</dbReference>
<keyword evidence="7" id="KW-1185">Reference proteome</keyword>
<dbReference type="Proteomes" id="UP001305702">
    <property type="component" value="Chromosome"/>
</dbReference>
<evidence type="ECO:0000313" key="7">
    <source>
        <dbReference type="Proteomes" id="UP001305702"/>
    </source>
</evidence>
<dbReference type="EMBL" id="CP130318">
    <property type="protein sequence ID" value="WNQ09022.1"/>
    <property type="molecule type" value="Genomic_DNA"/>
</dbReference>
<accession>A0AA96L8L5</accession>
<dbReference type="InterPro" id="IPR001647">
    <property type="entry name" value="HTH_TetR"/>
</dbReference>
<dbReference type="InterPro" id="IPR050109">
    <property type="entry name" value="HTH-type_TetR-like_transc_reg"/>
</dbReference>
<keyword evidence="2 4" id="KW-0238">DNA-binding</keyword>
<feature type="domain" description="HTH tetR-type" evidence="5">
    <location>
        <begin position="10"/>
        <end position="70"/>
    </location>
</feature>
<proteinExistence type="predicted"/>
<evidence type="ECO:0000256" key="3">
    <source>
        <dbReference type="ARBA" id="ARBA00023163"/>
    </source>
</evidence>
<dbReference type="GO" id="GO:0045892">
    <property type="term" value="P:negative regulation of DNA-templated transcription"/>
    <property type="evidence" value="ECO:0007669"/>
    <property type="project" value="UniProtKB-ARBA"/>
</dbReference>
<evidence type="ECO:0000259" key="5">
    <source>
        <dbReference type="PROSITE" id="PS50977"/>
    </source>
</evidence>
<feature type="DNA-binding region" description="H-T-H motif" evidence="4">
    <location>
        <begin position="33"/>
        <end position="52"/>
    </location>
</feature>
<evidence type="ECO:0000256" key="2">
    <source>
        <dbReference type="ARBA" id="ARBA00023125"/>
    </source>
</evidence>
<protein>
    <submittedName>
        <fullName evidence="6">TetR/AcrR family transcriptional regulator</fullName>
    </submittedName>
</protein>
<name>A0AA96L8L5_9BACL</name>
<dbReference type="PANTHER" id="PTHR30055">
    <property type="entry name" value="HTH-TYPE TRANSCRIPTIONAL REGULATOR RUTR"/>
    <property type="match status" value="1"/>
</dbReference>
<sequence>MAGLKEKRAEETRKAILTAAGKLFKDKGFSQISMREIAKEAGCSHTTIYLYFKDKEALLHHLSGPPLEKLHEQMQAIVSGGEEAEGGRLKQMFRAAVQFSLENRSTYSILLGTNATRVDTESPGSELNRLRLGLFQLMKQELGRTLELPDGERLLAFGRIYYYQLLGVSGTYSESEERTESLMERLSATFDQAVDVLLAGFRAQLSNTNGRD</sequence>
<gene>
    <name evidence="6" type="ORF">MJA45_15345</name>
</gene>
<keyword evidence="1" id="KW-0805">Transcription regulation</keyword>
<dbReference type="Pfam" id="PF00440">
    <property type="entry name" value="TetR_N"/>
    <property type="match status" value="1"/>
</dbReference>
<evidence type="ECO:0000256" key="4">
    <source>
        <dbReference type="PROSITE-ProRule" id="PRU00335"/>
    </source>
</evidence>
<dbReference type="FunFam" id="1.10.10.60:FF:000141">
    <property type="entry name" value="TetR family transcriptional regulator"/>
    <property type="match status" value="1"/>
</dbReference>
<keyword evidence="3" id="KW-0804">Transcription</keyword>